<accession>A0AAV6W2W0</accession>
<dbReference type="Pfam" id="PF04195">
    <property type="entry name" value="Transposase_28"/>
    <property type="match status" value="1"/>
</dbReference>
<feature type="compositionally biased region" description="Basic and acidic residues" evidence="2">
    <location>
        <begin position="491"/>
        <end position="500"/>
    </location>
</feature>
<feature type="compositionally biased region" description="Low complexity" evidence="2">
    <location>
        <begin position="551"/>
        <end position="570"/>
    </location>
</feature>
<feature type="domain" description="Transposase (putative) gypsy type" evidence="3">
    <location>
        <begin position="261"/>
        <end position="326"/>
    </location>
</feature>
<dbReference type="PANTHER" id="PTHR31099">
    <property type="entry name" value="OS06G0165300 PROTEIN"/>
    <property type="match status" value="1"/>
</dbReference>
<feature type="region of interest" description="Disordered" evidence="2">
    <location>
        <begin position="1"/>
        <end position="50"/>
    </location>
</feature>
<feature type="region of interest" description="Disordered" evidence="2">
    <location>
        <begin position="891"/>
        <end position="924"/>
    </location>
</feature>
<feature type="compositionally biased region" description="Pro residues" evidence="2">
    <location>
        <begin position="504"/>
        <end position="514"/>
    </location>
</feature>
<organism evidence="4 5">
    <name type="scientific">Buddleja alternifolia</name>
    <dbReference type="NCBI Taxonomy" id="168488"/>
    <lineage>
        <taxon>Eukaryota</taxon>
        <taxon>Viridiplantae</taxon>
        <taxon>Streptophyta</taxon>
        <taxon>Embryophyta</taxon>
        <taxon>Tracheophyta</taxon>
        <taxon>Spermatophyta</taxon>
        <taxon>Magnoliopsida</taxon>
        <taxon>eudicotyledons</taxon>
        <taxon>Gunneridae</taxon>
        <taxon>Pentapetalae</taxon>
        <taxon>asterids</taxon>
        <taxon>lamiids</taxon>
        <taxon>Lamiales</taxon>
        <taxon>Scrophulariaceae</taxon>
        <taxon>Buddlejeae</taxon>
        <taxon>Buddleja</taxon>
    </lineage>
</organism>
<dbReference type="EMBL" id="WHWC01000019">
    <property type="protein sequence ID" value="KAG8364356.1"/>
    <property type="molecule type" value="Genomic_DNA"/>
</dbReference>
<feature type="compositionally biased region" description="Low complexity" evidence="2">
    <location>
        <begin position="479"/>
        <end position="490"/>
    </location>
</feature>
<feature type="region of interest" description="Disordered" evidence="2">
    <location>
        <begin position="478"/>
        <end position="601"/>
    </location>
</feature>
<gene>
    <name evidence="4" type="ORF">BUALT_Bualt19G0120300</name>
</gene>
<evidence type="ECO:0000313" key="4">
    <source>
        <dbReference type="EMBL" id="KAG8364356.1"/>
    </source>
</evidence>
<sequence length="924" mass="102009">MVNRKKRGLAKSAKEVAVSPPSQSAVGKNRAQDVGSSQTPRGTTLASKLNSGEFDELREKLQPEHDELGTIELLLSQAQSLVGKTTAGSEAIRALSESPRIGLLHFFDSRGRFSKLAFQALKVFTVSQAFLEALSMVSDLPTLGGCSVDSDPPGSSSSEGPPDSPYDPRLQPSSSSAPKSHLVIKILNKLKISPQTSQPSSSCKELVNAPFKGEPPYPSSVLKIFDADIIRREFHIPLDYEIIIPKPDEFMFDPPDGCLTFFMSTLEFGLRFPIPEPMENILRHLGLCPAQLMPNSYCLMACFIVIMQLFGLEPSWAHFWTLFQINESNVVTGDGLPFYYLAVKKTNRFIDNVRSSNGKNWKTRFFFVKHPPSRPWQVPRTWKTFKPKPKVEGRVVWPSSFILDDLTICSFDASMINNERILSMAGISPAPYPPGQSLAMSLQDAMIENKMHERKEYILSVARARGYPLFVGGVRNPLSKSASSKSASSRSEARPAETAHSEPVAPPTDLPPSAAPTSDPTRLSPSGKGKRLASQGSKATQVKKAKHSTRSFSSSAPKSQAPSAPSGAPAMDTRGLKRKQPSSSGNMLKKREKLGPLSDEEFKAGQKFLQTMTKYSDEAREEFLDGLDDEEEPTIVGGELLQLSCALTTESFVIDSKPGHTSFDLYKSAVLDRDLINLAGTSVSAQEELAAYHGHSFMSYLRSISLHCTYWKHRAAVHSERAKKNSEKADSFDAMMKSRDEERAKLVTSVDGLKTELALQKKKLENLRQQMMLNKGELDEAQAALKEKDVQYTTLLAEKEMEVERAFSRGRAVGVEEIVSSSDFREQQEKMKSEAIQQHLSSPAYLEELLDKAAEHAFFGFLKCQNQVLARKGFRRGFDLSELDACGEVETLEEDPYSPHDPEPSTAPHSVPDLHHASSTPPAS</sequence>
<dbReference type="AlphaFoldDB" id="A0AAV6W2W0"/>
<evidence type="ECO:0000256" key="1">
    <source>
        <dbReference type="SAM" id="Coils"/>
    </source>
</evidence>
<feature type="compositionally biased region" description="Polar residues" evidence="2">
    <location>
        <begin position="515"/>
        <end position="524"/>
    </location>
</feature>
<evidence type="ECO:0000256" key="2">
    <source>
        <dbReference type="SAM" id="MobiDB-lite"/>
    </source>
</evidence>
<feature type="compositionally biased region" description="Polar residues" evidence="2">
    <location>
        <begin position="34"/>
        <end position="50"/>
    </location>
</feature>
<evidence type="ECO:0000259" key="3">
    <source>
        <dbReference type="Pfam" id="PF04195"/>
    </source>
</evidence>
<reference evidence="4" key="1">
    <citation type="submission" date="2019-10" db="EMBL/GenBank/DDBJ databases">
        <authorList>
            <person name="Zhang R."/>
            <person name="Pan Y."/>
            <person name="Wang J."/>
            <person name="Ma R."/>
            <person name="Yu S."/>
        </authorList>
    </citation>
    <scope>NUCLEOTIDE SEQUENCE</scope>
    <source>
        <strain evidence="4">LA-IB0</strain>
        <tissue evidence="4">Leaf</tissue>
    </source>
</reference>
<feature type="coiled-coil region" evidence="1">
    <location>
        <begin position="750"/>
        <end position="798"/>
    </location>
</feature>
<dbReference type="PANTHER" id="PTHR31099:SF49">
    <property type="entry name" value="MYOSIN HEAVY CHAIN-LIKE PROTEIN"/>
    <property type="match status" value="1"/>
</dbReference>
<dbReference type="Proteomes" id="UP000826271">
    <property type="component" value="Unassembled WGS sequence"/>
</dbReference>
<keyword evidence="1" id="KW-0175">Coiled coil</keyword>
<proteinExistence type="predicted"/>
<protein>
    <recommendedName>
        <fullName evidence="3">Transposase (putative) gypsy type domain-containing protein</fullName>
    </recommendedName>
</protein>
<keyword evidence="5" id="KW-1185">Reference proteome</keyword>
<name>A0AAV6W2W0_9LAMI</name>
<evidence type="ECO:0000313" key="5">
    <source>
        <dbReference type="Proteomes" id="UP000826271"/>
    </source>
</evidence>
<dbReference type="InterPro" id="IPR007321">
    <property type="entry name" value="Transposase_28"/>
</dbReference>
<feature type="compositionally biased region" description="Low complexity" evidence="2">
    <location>
        <begin position="145"/>
        <end position="161"/>
    </location>
</feature>
<comment type="caution">
    <text evidence="4">The sequence shown here is derived from an EMBL/GenBank/DDBJ whole genome shotgun (WGS) entry which is preliminary data.</text>
</comment>
<feature type="region of interest" description="Disordered" evidence="2">
    <location>
        <begin position="145"/>
        <end position="177"/>
    </location>
</feature>